<protein>
    <submittedName>
        <fullName evidence="2">Uncharacterized protein</fullName>
    </submittedName>
</protein>
<gene>
    <name evidence="2" type="ORF">LX83_005020</name>
</gene>
<keyword evidence="1" id="KW-0812">Transmembrane</keyword>
<evidence type="ECO:0000313" key="2">
    <source>
        <dbReference type="EMBL" id="MCP2168146.1"/>
    </source>
</evidence>
<dbReference type="AlphaFoldDB" id="A0AAE3GH55"/>
<dbReference type="Proteomes" id="UP001206128">
    <property type="component" value="Unassembled WGS sequence"/>
</dbReference>
<keyword evidence="1" id="KW-1133">Transmembrane helix</keyword>
<proteinExistence type="predicted"/>
<keyword evidence="1" id="KW-0472">Membrane</keyword>
<reference evidence="2" key="1">
    <citation type="submission" date="2022-06" db="EMBL/GenBank/DDBJ databases">
        <title>Genomic Encyclopedia of Archaeal and Bacterial Type Strains, Phase II (KMG-II): from individual species to whole genera.</title>
        <authorList>
            <person name="Goeker M."/>
        </authorList>
    </citation>
    <scope>NUCLEOTIDE SEQUENCE</scope>
    <source>
        <strain evidence="2">DSM 43935</strain>
    </source>
</reference>
<comment type="caution">
    <text evidence="2">The sequence shown here is derived from an EMBL/GenBank/DDBJ whole genome shotgun (WGS) entry which is preliminary data.</text>
</comment>
<keyword evidence="3" id="KW-1185">Reference proteome</keyword>
<feature type="transmembrane region" description="Helical" evidence="1">
    <location>
        <begin position="21"/>
        <end position="39"/>
    </location>
</feature>
<accession>A0AAE3GH55</accession>
<sequence>MRKHLRYLIRYWRSRQDYDDPTWPLVAGLAFWLLLLWFLCFF</sequence>
<dbReference type="EMBL" id="JAMTCK010000012">
    <property type="protein sequence ID" value="MCP2168146.1"/>
    <property type="molecule type" value="Genomic_DNA"/>
</dbReference>
<name>A0AAE3GH55_9PSEU</name>
<dbReference type="RefSeq" id="WP_301328846.1">
    <property type="nucleotide sequence ID" value="NZ_JAMTCK010000012.1"/>
</dbReference>
<evidence type="ECO:0000256" key="1">
    <source>
        <dbReference type="SAM" id="Phobius"/>
    </source>
</evidence>
<organism evidence="2 3">
    <name type="scientific">Goodfellowiella coeruleoviolacea</name>
    <dbReference type="NCBI Taxonomy" id="334858"/>
    <lineage>
        <taxon>Bacteria</taxon>
        <taxon>Bacillati</taxon>
        <taxon>Actinomycetota</taxon>
        <taxon>Actinomycetes</taxon>
        <taxon>Pseudonocardiales</taxon>
        <taxon>Pseudonocardiaceae</taxon>
        <taxon>Goodfellowiella</taxon>
    </lineage>
</organism>
<evidence type="ECO:0000313" key="3">
    <source>
        <dbReference type="Proteomes" id="UP001206128"/>
    </source>
</evidence>